<reference evidence="1" key="1">
    <citation type="submission" date="2022-04" db="EMBL/GenBank/DDBJ databases">
        <title>Jade perch genome.</title>
        <authorList>
            <person name="Chao B."/>
        </authorList>
    </citation>
    <scope>NUCLEOTIDE SEQUENCE</scope>
    <source>
        <strain evidence="1">CB-2022</strain>
    </source>
</reference>
<dbReference type="EMBL" id="CM041553">
    <property type="protein sequence ID" value="KAI3352966.1"/>
    <property type="molecule type" value="Genomic_DNA"/>
</dbReference>
<evidence type="ECO:0000313" key="1">
    <source>
        <dbReference type="EMBL" id="KAI3352966.1"/>
    </source>
</evidence>
<comment type="caution">
    <text evidence="1">The sequence shown here is derived from an EMBL/GenBank/DDBJ whole genome shotgun (WGS) entry which is preliminary data.</text>
</comment>
<sequence length="2036" mass="227588">MIVRMAGRRAALKAIDWVAFAERIPPNQRGMFNALKTRSDAIAAKLSSLPETPAVIDWSHYKKVVAKAGMVDEFEKKFKALQIPEPVDTQTEAINAQEAESNKSAVSYVEASKARIAQYEKELDKFRNMIPFDQMTIDDLNEAFPETKLDKIPREAGDIESEWTMFSASIVDAAMVRSCGRMRSLVPVVAATPEPGGGHRKYRQAKQAAAWTVLEAKTRVWEEFGEAMEEDYRLGLEEILANRPAPQKGKKQYSANTVYSAAEAGVSEVDSSITQAEVTEVVRKLRSGKAPGVDEIRPEYLKSLDVVGLSWLTRLCNIAWRLGTVPLVWQTGVVVPLFKKGDRRIDPRIQEEQCGFHRPGRGTLDQLYTLHRVLEGLWEFAQPVHMCFVDLEKAFDRVPRGILWGVLREYGVREPLLRAVRSLYDRSRSLVRIAGSKSDLFPVHVGLRQGCPLSPVLFIIFMDRISRRSQGPEGVRFGNHRISSLLFADDVVLIASSGQDLQHVLERFAAECEAAGMRISTSKSEAMVLDRKRVACPLRDRFNNIKTFVEEELQTSMMMGMVIGAGIAIVLIAILIFFILRRIQLRNLEAQEAPKYRFRKRDKVMFYGRKIMRKVSQSTSSLVGTSSSSRPRLKKKQKMLNIAKKILRFKKEVPTLQAKEPPPSVLEADLTEFDVANSHLPSEVLYMLKNVRVLGHFEKPLFLELCKHMVFVQFQQGEYVFRPGQPDSSIYVVQDGKLELCLTGTDGKESVVKEVYPGDSVHSLLSILDVITGHQKPYRTVSARAAEVSTVLRLPVEAFLSIFEKYPESLVRVVQIIMVRLQRVTVLALHNYLGLTNELFSHEMQPSRLPPPSPHPTRTSPIRHGKRFGSLTVPEEHREAAIKGEATGGEQGKDGATVPTLSRTISMPVDIAGIQKSLRSDFDMAYERGRISVSAEDGNTPPTFTRSVSQDQRERRVTVDEVPSGIYLYPEEESGMDNIFTPVTSRSSTALFEEAQKEVLKLMRIEDPSLLNGRVTLHHAKAGAVLARQGDQDVSLHFVLSGCLHVYQRMINKQEAVCLFVTHPGEMVGQLAVLTGEPLIFTIKAVRDCTYLKISKSDFYEIMREQPSVVLSAAHTVAIRMSPFVRQMDFAIDWMAVEAGRALYRQDDQSDCTYIVLNGRLRSVIRKTNGKKELVGEYGRGDLIGVVEALTRQPRATTVHAVRDTELVKLPEGTLNNIKRRYPQVVTRLIHLLGQKILGNLQQGRGPFSGSALSLPSMATSADVTNPASNLSTVAVLPVCDEVPINAFNLELSHALSAIGPTLLLTSDIIRERLGASALDSIHEYRLSGWLAQQEDINRIVLYQTDNSMTPWTQRCIRQADCILIVGLGDQEPALGELEQMLENTAVRALKQLVLLHKEDGPGPSRTVEWLNMRSWCSGHLHLKCPRRVFSRRSPSKLREVYEKVFEKTADRHSDFSRLARVLTGNSIALVLGGGGARGCSHVGVIKAMEESGIPIDIVGGTSIGSFIGALYAEERSAVRTKQRAREWSKAMNSVFKTVLDLTYPITSMFSGSAFNTSIYKVFQDKQAEDLWLPYFNVTTDITASAMRVHQDGCVWRYVRASASYTPYLPPLCDPKDGHLLVDGCYVNNVPADIARNMGARTVIAIDVGSQDETDLCNYGDCLSGWWLLWKRINPWAEKVKVPDMAEIQSRLAYVSCVRQLEVVKKSAYCEYIRPPIDRFKTMDFGKFDEIYDVGYQHGKLLFTGWARGDIIDNMLKDHRSADYNDSKRTDSCTCPGADFTDLAEIVSRIEPVQSYVAAEAEESDCLTEYEEDGMDTVREEEGEEEEEDAEDPEDHSPGEWGQNGVFQTDEEKSVRQRRKLASDSNTSEVTGQTKSGSAQAHHEKKNIKDRYVASDWQVTGAPPWSQAWGWGSQVSAWWPGLCPRDPAGLSPKWRRGPAFSAVGSPPAGRSMRGQVQCGLGSSRGRGPRRPNPWNKPLAIGTWNVTSLGGKEPELVREVERYRLEIVGLTSTHSLGSGTQLLERGWTLPLLWSCPG</sequence>
<organism evidence="1 2">
    <name type="scientific">Scortum barcoo</name>
    <name type="common">barcoo grunter</name>
    <dbReference type="NCBI Taxonomy" id="214431"/>
    <lineage>
        <taxon>Eukaryota</taxon>
        <taxon>Metazoa</taxon>
        <taxon>Chordata</taxon>
        <taxon>Craniata</taxon>
        <taxon>Vertebrata</taxon>
        <taxon>Euteleostomi</taxon>
        <taxon>Actinopterygii</taxon>
        <taxon>Neopterygii</taxon>
        <taxon>Teleostei</taxon>
        <taxon>Neoteleostei</taxon>
        <taxon>Acanthomorphata</taxon>
        <taxon>Eupercaria</taxon>
        <taxon>Centrarchiformes</taxon>
        <taxon>Terapontoidei</taxon>
        <taxon>Terapontidae</taxon>
        <taxon>Scortum</taxon>
    </lineage>
</organism>
<protein>
    <submittedName>
        <fullName evidence="1">Uncharacterized protein</fullName>
    </submittedName>
</protein>
<gene>
    <name evidence="1" type="ORF">L3Q82_019539</name>
</gene>
<name>A0ACB8VBR7_9TELE</name>
<accession>A0ACB8VBR7</accession>
<keyword evidence="2" id="KW-1185">Reference proteome</keyword>
<dbReference type="Proteomes" id="UP000831701">
    <property type="component" value="Chromosome 23"/>
</dbReference>
<proteinExistence type="predicted"/>
<evidence type="ECO:0000313" key="2">
    <source>
        <dbReference type="Proteomes" id="UP000831701"/>
    </source>
</evidence>